<proteinExistence type="predicted"/>
<comment type="caution">
    <text evidence="1">The sequence shown here is derived from an EMBL/GenBank/DDBJ whole genome shotgun (WGS) entry which is preliminary data.</text>
</comment>
<organism evidence="1 2">
    <name type="scientific">Pantoea deleyi</name>
    <dbReference type="NCBI Taxonomy" id="470932"/>
    <lineage>
        <taxon>Bacteria</taxon>
        <taxon>Pseudomonadati</taxon>
        <taxon>Pseudomonadota</taxon>
        <taxon>Gammaproteobacteria</taxon>
        <taxon>Enterobacterales</taxon>
        <taxon>Erwiniaceae</taxon>
        <taxon>Pantoea</taxon>
    </lineage>
</organism>
<evidence type="ECO:0000313" key="1">
    <source>
        <dbReference type="EMBL" id="TPV39043.1"/>
    </source>
</evidence>
<dbReference type="EMBL" id="VHJA01000064">
    <property type="protein sequence ID" value="TPV39043.1"/>
    <property type="molecule type" value="Genomic_DNA"/>
</dbReference>
<dbReference type="RefSeq" id="WP_128084051.1">
    <property type="nucleotide sequence ID" value="NZ_CP071405.1"/>
</dbReference>
<dbReference type="OrthoDB" id="6543374at2"/>
<dbReference type="AlphaFoldDB" id="A0A506PYS7"/>
<sequence>MHKTYPGQAFTLFEPLLLRLAAITDPKIEVLSGYPAHCSAWLTIYYQRKSGKWSYEWYDRAGCRRPAALSDAMTCLMHEVSDRGATQQEHQLAQRLLAETGFMEA</sequence>
<keyword evidence="2" id="KW-1185">Reference proteome</keyword>
<dbReference type="Proteomes" id="UP000317747">
    <property type="component" value="Unassembled WGS sequence"/>
</dbReference>
<accession>A0A506PYS7</accession>
<gene>
    <name evidence="1" type="ORF">FJW01_16195</name>
</gene>
<protein>
    <submittedName>
        <fullName evidence="1">Uncharacterized protein</fullName>
    </submittedName>
</protein>
<evidence type="ECO:0000313" key="2">
    <source>
        <dbReference type="Proteomes" id="UP000317747"/>
    </source>
</evidence>
<name>A0A506PYS7_9GAMM</name>
<reference evidence="1 2" key="1">
    <citation type="submission" date="2019-06" db="EMBL/GenBank/DDBJ databases">
        <title>Taxogenomics and systematics of the genus Pantoea.</title>
        <authorList>
            <person name="Tambong J.T."/>
        </authorList>
    </citation>
    <scope>NUCLEOTIDE SEQUENCE [LARGE SCALE GENOMIC DNA]</scope>
    <source>
        <strain evidence="1 2">LMG 24200</strain>
    </source>
</reference>